<dbReference type="GO" id="GO:0005198">
    <property type="term" value="F:structural molecule activity"/>
    <property type="evidence" value="ECO:0007669"/>
    <property type="project" value="InterPro"/>
</dbReference>
<accession>K9GL17</accession>
<keyword evidence="3 4" id="KW-0975">Bacterial flagellum</keyword>
<dbReference type="AlphaFoldDB" id="K9GL17"/>
<dbReference type="InterPro" id="IPR001624">
    <property type="entry name" value="FliE"/>
</dbReference>
<organism evidence="5 6">
    <name type="scientific">Caenispirillum salinarum AK4</name>
    <dbReference type="NCBI Taxonomy" id="1238182"/>
    <lineage>
        <taxon>Bacteria</taxon>
        <taxon>Pseudomonadati</taxon>
        <taxon>Pseudomonadota</taxon>
        <taxon>Alphaproteobacteria</taxon>
        <taxon>Rhodospirillales</taxon>
        <taxon>Novispirillaceae</taxon>
        <taxon>Caenispirillum</taxon>
    </lineage>
</organism>
<dbReference type="Pfam" id="PF02049">
    <property type="entry name" value="FliE"/>
    <property type="match status" value="1"/>
</dbReference>
<evidence type="ECO:0000256" key="4">
    <source>
        <dbReference type="HAMAP-Rule" id="MF_00724"/>
    </source>
</evidence>
<dbReference type="Proteomes" id="UP000009881">
    <property type="component" value="Unassembled WGS sequence"/>
</dbReference>
<keyword evidence="6" id="KW-1185">Reference proteome</keyword>
<keyword evidence="5" id="KW-0282">Flagellum</keyword>
<dbReference type="RefSeq" id="WP_009542584.1">
    <property type="nucleotide sequence ID" value="NZ_ANHY01000025.1"/>
</dbReference>
<proteinExistence type="inferred from homology"/>
<reference evidence="5 6" key="1">
    <citation type="journal article" date="2013" name="Genome Announc.">
        <title>Draft Genome Sequence of an Alphaproteobacterium, Caenispirillum salinarum AK4(T), Isolated from a Solar Saltern.</title>
        <authorList>
            <person name="Khatri I."/>
            <person name="Singh A."/>
            <person name="Korpole S."/>
            <person name="Pinnaka A.K."/>
            <person name="Subramanian S."/>
        </authorList>
    </citation>
    <scope>NUCLEOTIDE SEQUENCE [LARGE SCALE GENOMIC DNA]</scope>
    <source>
        <strain evidence="5 6">AK4</strain>
    </source>
</reference>
<dbReference type="HAMAP" id="MF_00724">
    <property type="entry name" value="FliE"/>
    <property type="match status" value="1"/>
</dbReference>
<protein>
    <recommendedName>
        <fullName evidence="4">Flagellar hook-basal body complex protein FliE</fullName>
    </recommendedName>
</protein>
<evidence type="ECO:0000256" key="2">
    <source>
        <dbReference type="ARBA" id="ARBA00009272"/>
    </source>
</evidence>
<comment type="similarity">
    <text evidence="2 4">Belongs to the FliE family.</text>
</comment>
<dbReference type="eggNOG" id="COG1677">
    <property type="taxonomic scope" value="Bacteria"/>
</dbReference>
<comment type="caution">
    <text evidence="5">The sequence shown here is derived from an EMBL/GenBank/DDBJ whole genome shotgun (WGS) entry which is preliminary data.</text>
</comment>
<keyword evidence="5" id="KW-0966">Cell projection</keyword>
<dbReference type="GO" id="GO:0009425">
    <property type="term" value="C:bacterial-type flagellum basal body"/>
    <property type="evidence" value="ECO:0007669"/>
    <property type="project" value="UniProtKB-SubCell"/>
</dbReference>
<dbReference type="PRINTS" id="PR01006">
    <property type="entry name" value="FLGHOOKFLIE"/>
</dbReference>
<evidence type="ECO:0000313" key="5">
    <source>
        <dbReference type="EMBL" id="EKV26680.1"/>
    </source>
</evidence>
<dbReference type="STRING" id="1238182.C882_2189"/>
<evidence type="ECO:0000256" key="1">
    <source>
        <dbReference type="ARBA" id="ARBA00004117"/>
    </source>
</evidence>
<sequence>MAVSFSNAINAYNQAAKAVTNPDAARPAQDTGAGASFANMVRDSLREARDLGVEAEHMQMKAINGEADIRDVVLAVSNAELALDTVTTVRDRVMTAYQEILKMPI</sequence>
<dbReference type="GO" id="GO:0071973">
    <property type="term" value="P:bacterial-type flagellum-dependent cell motility"/>
    <property type="evidence" value="ECO:0007669"/>
    <property type="project" value="InterPro"/>
</dbReference>
<dbReference type="PANTHER" id="PTHR34653">
    <property type="match status" value="1"/>
</dbReference>
<dbReference type="PANTHER" id="PTHR34653:SF1">
    <property type="entry name" value="FLAGELLAR HOOK-BASAL BODY COMPLEX PROTEIN FLIE"/>
    <property type="match status" value="1"/>
</dbReference>
<name>K9GL17_9PROT</name>
<dbReference type="EMBL" id="ANHY01000025">
    <property type="protein sequence ID" value="EKV26680.1"/>
    <property type="molecule type" value="Genomic_DNA"/>
</dbReference>
<comment type="subcellular location">
    <subcellularLocation>
        <location evidence="1 4">Bacterial flagellum basal body</location>
    </subcellularLocation>
</comment>
<dbReference type="GO" id="GO:0003774">
    <property type="term" value="F:cytoskeletal motor activity"/>
    <property type="evidence" value="ECO:0007669"/>
    <property type="project" value="InterPro"/>
</dbReference>
<evidence type="ECO:0000256" key="3">
    <source>
        <dbReference type="ARBA" id="ARBA00023143"/>
    </source>
</evidence>
<dbReference type="OrthoDB" id="8481852at2"/>
<keyword evidence="5" id="KW-0969">Cilium</keyword>
<evidence type="ECO:0000313" key="6">
    <source>
        <dbReference type="Proteomes" id="UP000009881"/>
    </source>
</evidence>
<gene>
    <name evidence="4" type="primary">fliE</name>
    <name evidence="5" type="ORF">C882_2189</name>
</gene>